<dbReference type="InterPro" id="IPR015946">
    <property type="entry name" value="KH_dom-like_a/b"/>
</dbReference>
<dbReference type="Gene3D" id="3.30.300.20">
    <property type="match status" value="1"/>
</dbReference>
<evidence type="ECO:0000256" key="7">
    <source>
        <dbReference type="ARBA" id="ARBA00032345"/>
    </source>
</evidence>
<feature type="binding site" evidence="8">
    <location>
        <begin position="9"/>
        <end position="16"/>
    </location>
    <ligand>
        <name>GTP</name>
        <dbReference type="ChEBI" id="CHEBI:37565"/>
        <label>1</label>
    </ligand>
</feature>
<name>A0A7K3NNW8_9BACT</name>
<feature type="binding site" evidence="8">
    <location>
        <begin position="56"/>
        <end position="60"/>
    </location>
    <ligand>
        <name>GTP</name>
        <dbReference type="ChEBI" id="CHEBI:37565"/>
        <label>1</label>
    </ligand>
</feature>
<dbReference type="NCBIfam" id="TIGR00231">
    <property type="entry name" value="small_GTP"/>
    <property type="match status" value="2"/>
</dbReference>
<dbReference type="NCBIfam" id="TIGR03594">
    <property type="entry name" value="GTPase_EngA"/>
    <property type="match status" value="1"/>
</dbReference>
<evidence type="ECO:0000256" key="9">
    <source>
        <dbReference type="PROSITE-ProRule" id="PRU01049"/>
    </source>
</evidence>
<dbReference type="SUPFAM" id="SSF52540">
    <property type="entry name" value="P-loop containing nucleoside triphosphate hydrolases"/>
    <property type="match status" value="2"/>
</dbReference>
<organism evidence="12 13">
    <name type="scientific">Desulfolutivibrio sulfodismutans</name>
    <dbReference type="NCBI Taxonomy" id="63561"/>
    <lineage>
        <taxon>Bacteria</taxon>
        <taxon>Pseudomonadati</taxon>
        <taxon>Thermodesulfobacteriota</taxon>
        <taxon>Desulfovibrionia</taxon>
        <taxon>Desulfovibrionales</taxon>
        <taxon>Desulfovibrionaceae</taxon>
        <taxon>Desulfolutivibrio</taxon>
    </lineage>
</organism>
<comment type="similarity">
    <text evidence="1 8 9 10">Belongs to the TRAFAC class TrmE-Era-EngA-EngB-Septin-like GTPase superfamily. EngA (Der) GTPase family.</text>
</comment>
<dbReference type="PRINTS" id="PR00326">
    <property type="entry name" value="GTP1OBG"/>
</dbReference>
<feature type="binding site" evidence="8">
    <location>
        <begin position="241"/>
        <end position="245"/>
    </location>
    <ligand>
        <name>GTP</name>
        <dbReference type="ChEBI" id="CHEBI:37565"/>
        <label>2</label>
    </ligand>
</feature>
<dbReference type="Pfam" id="PF01926">
    <property type="entry name" value="MMR_HSR1"/>
    <property type="match status" value="2"/>
</dbReference>
<dbReference type="GO" id="GO:0043022">
    <property type="term" value="F:ribosome binding"/>
    <property type="evidence" value="ECO:0007669"/>
    <property type="project" value="TreeGrafter"/>
</dbReference>
<comment type="function">
    <text evidence="8 10">GTPase that plays an essential role in the late steps of ribosome biogenesis.</text>
</comment>
<dbReference type="SMART" id="SM00382">
    <property type="entry name" value="AAA"/>
    <property type="match status" value="2"/>
</dbReference>
<dbReference type="HAMAP" id="MF_00195">
    <property type="entry name" value="GTPase_Der"/>
    <property type="match status" value="1"/>
</dbReference>
<dbReference type="InterPro" id="IPR003593">
    <property type="entry name" value="AAA+_ATPase"/>
</dbReference>
<proteinExistence type="inferred from homology"/>
<keyword evidence="3 8" id="KW-0690">Ribosome biogenesis</keyword>
<dbReference type="InterPro" id="IPR027417">
    <property type="entry name" value="P-loop_NTPase"/>
</dbReference>
<accession>A0A7K3NNW8</accession>
<keyword evidence="13" id="KW-1185">Reference proteome</keyword>
<dbReference type="Pfam" id="PF14714">
    <property type="entry name" value="KH_dom-like"/>
    <property type="match status" value="1"/>
</dbReference>
<dbReference type="Gene3D" id="3.40.50.300">
    <property type="entry name" value="P-loop containing nucleotide triphosphate hydrolases"/>
    <property type="match status" value="2"/>
</dbReference>
<dbReference type="PANTHER" id="PTHR43834:SF6">
    <property type="entry name" value="GTPASE DER"/>
    <property type="match status" value="1"/>
</dbReference>
<evidence type="ECO:0000256" key="10">
    <source>
        <dbReference type="RuleBase" id="RU004481"/>
    </source>
</evidence>
<feature type="binding site" evidence="8">
    <location>
        <begin position="306"/>
        <end position="309"/>
    </location>
    <ligand>
        <name>GTP</name>
        <dbReference type="ChEBI" id="CHEBI:37565"/>
        <label>2</label>
    </ligand>
</feature>
<evidence type="ECO:0000313" key="13">
    <source>
        <dbReference type="Proteomes" id="UP000469724"/>
    </source>
</evidence>
<dbReference type="PANTHER" id="PTHR43834">
    <property type="entry name" value="GTPASE DER"/>
    <property type="match status" value="1"/>
</dbReference>
<dbReference type="CDD" id="cd01894">
    <property type="entry name" value="EngA1"/>
    <property type="match status" value="1"/>
</dbReference>
<dbReference type="InterPro" id="IPR006073">
    <property type="entry name" value="GTP-bd"/>
</dbReference>
<sequence>MPPVIALIGRPNVGKSTLFNRLARRTKAITHDRPGVTRDRLETRAIIEDREVTLVDTGGMVLDDPDKLGRMVMDQARMAISQAHLVLFVADAREGLTGLDHDVAELLRQSAKPVLLAVNKADGEERAGEFAGDFYSLGFPLVPVSAAHGRGIPELREIIADLLPDAEDDETPLTDEEAAAAEAAPRPLRLAMIGRPNAGKSSVVNALLGETRLIVSDAPGTTRDAVDVAFTRGGTSYVFVDTAGVRKKARIDDELERHTATRSLQSAKRADVAVLVIDAVGGVGMQDKKLIAFLDKEKTPFLVVINKIDLIPRDKMLELKKDMKDELRICPHVPVLYVSALRKKGLDRILDTARAMKAECAIRVGTGELNRMMRQVLDKHQAPVIKGRRAKFYYLTQTASEPPTFVFFVNDTERVRPSYAKYVENQLRRLFGLTMAPLRILFRSSHTSKE</sequence>
<dbReference type="InterPro" id="IPR031166">
    <property type="entry name" value="G_ENGA"/>
</dbReference>
<feature type="domain" description="EngA-type G" evidence="11">
    <location>
        <begin position="3"/>
        <end position="167"/>
    </location>
</feature>
<dbReference type="GO" id="GO:0042254">
    <property type="term" value="P:ribosome biogenesis"/>
    <property type="evidence" value="ECO:0007669"/>
    <property type="project" value="UniProtKB-KW"/>
</dbReference>
<dbReference type="FunFam" id="3.30.300.20:FF:000004">
    <property type="entry name" value="GTPase Der"/>
    <property type="match status" value="1"/>
</dbReference>
<reference evidence="12 13" key="1">
    <citation type="submission" date="2020-02" db="EMBL/GenBank/DDBJ databases">
        <title>Comparative genomics of sulfur disproportionating microorganisms.</title>
        <authorList>
            <person name="Ward L.M."/>
            <person name="Bertran E."/>
            <person name="Johnston D.T."/>
        </authorList>
    </citation>
    <scope>NUCLEOTIDE SEQUENCE [LARGE SCALE GENOMIC DNA]</scope>
    <source>
        <strain evidence="12 13">DSM 3696</strain>
    </source>
</reference>
<evidence type="ECO:0000256" key="2">
    <source>
        <dbReference type="ARBA" id="ARBA00020953"/>
    </source>
</evidence>
<feature type="domain" description="EngA-type G" evidence="11">
    <location>
        <begin position="188"/>
        <end position="361"/>
    </location>
</feature>
<evidence type="ECO:0000256" key="1">
    <source>
        <dbReference type="ARBA" id="ARBA00008279"/>
    </source>
</evidence>
<comment type="caution">
    <text evidence="12">The sequence shown here is derived from an EMBL/GenBank/DDBJ whole genome shotgun (WGS) entry which is preliminary data.</text>
</comment>
<dbReference type="Proteomes" id="UP000469724">
    <property type="component" value="Unassembled WGS sequence"/>
</dbReference>
<keyword evidence="6 8" id="KW-0342">GTP-binding</keyword>
<evidence type="ECO:0000259" key="11">
    <source>
        <dbReference type="PROSITE" id="PS51712"/>
    </source>
</evidence>
<dbReference type="EMBL" id="JAAGRQ010000049">
    <property type="protein sequence ID" value="NDY57485.1"/>
    <property type="molecule type" value="Genomic_DNA"/>
</dbReference>
<evidence type="ECO:0000256" key="5">
    <source>
        <dbReference type="ARBA" id="ARBA00022741"/>
    </source>
</evidence>
<dbReference type="InterPro" id="IPR016484">
    <property type="entry name" value="GTPase_Der"/>
</dbReference>
<feature type="binding site" evidence="8">
    <location>
        <begin position="119"/>
        <end position="122"/>
    </location>
    <ligand>
        <name>GTP</name>
        <dbReference type="ChEBI" id="CHEBI:37565"/>
        <label>1</label>
    </ligand>
</feature>
<dbReference type="CDD" id="cd01895">
    <property type="entry name" value="EngA2"/>
    <property type="match status" value="1"/>
</dbReference>
<keyword evidence="5 8" id="KW-0547">Nucleotide-binding</keyword>
<evidence type="ECO:0000256" key="4">
    <source>
        <dbReference type="ARBA" id="ARBA00022737"/>
    </source>
</evidence>
<dbReference type="PROSITE" id="PS51712">
    <property type="entry name" value="G_ENGA"/>
    <property type="match status" value="2"/>
</dbReference>
<evidence type="ECO:0000313" key="12">
    <source>
        <dbReference type="EMBL" id="NDY57485.1"/>
    </source>
</evidence>
<keyword evidence="4 10" id="KW-0677">Repeat</keyword>
<evidence type="ECO:0000256" key="3">
    <source>
        <dbReference type="ARBA" id="ARBA00022517"/>
    </source>
</evidence>
<dbReference type="RefSeq" id="WP_163302530.1">
    <property type="nucleotide sequence ID" value="NZ_JAAGRQ010000049.1"/>
</dbReference>
<evidence type="ECO:0000256" key="6">
    <source>
        <dbReference type="ARBA" id="ARBA00023134"/>
    </source>
</evidence>
<gene>
    <name evidence="8" type="primary">der</name>
    <name evidence="12" type="ORF">G3N56_12145</name>
</gene>
<protein>
    <recommendedName>
        <fullName evidence="2 8">GTPase Der</fullName>
    </recommendedName>
    <alternativeName>
        <fullName evidence="7 8">GTP-binding protein EngA</fullName>
    </alternativeName>
</protein>
<dbReference type="PIRSF" id="PIRSF006485">
    <property type="entry name" value="GTP-binding_EngA"/>
    <property type="match status" value="1"/>
</dbReference>
<dbReference type="InterPro" id="IPR005225">
    <property type="entry name" value="Small_GTP-bd"/>
</dbReference>
<dbReference type="AlphaFoldDB" id="A0A7K3NNW8"/>
<evidence type="ECO:0000256" key="8">
    <source>
        <dbReference type="HAMAP-Rule" id="MF_00195"/>
    </source>
</evidence>
<comment type="subunit">
    <text evidence="8">Associates with the 50S ribosomal subunit.</text>
</comment>
<feature type="binding site" evidence="8">
    <location>
        <begin position="194"/>
        <end position="201"/>
    </location>
    <ligand>
        <name>GTP</name>
        <dbReference type="ChEBI" id="CHEBI:37565"/>
        <label>2</label>
    </ligand>
</feature>
<dbReference type="InterPro" id="IPR032859">
    <property type="entry name" value="KH_dom-like"/>
</dbReference>
<dbReference type="GO" id="GO:0005525">
    <property type="term" value="F:GTP binding"/>
    <property type="evidence" value="ECO:0007669"/>
    <property type="project" value="UniProtKB-UniRule"/>
</dbReference>